<dbReference type="EMBL" id="JBHTCM010000020">
    <property type="protein sequence ID" value="MFC7334823.1"/>
    <property type="molecule type" value="Genomic_DNA"/>
</dbReference>
<comment type="caution">
    <text evidence="1">The sequence shown here is derived from an EMBL/GenBank/DDBJ whole genome shotgun (WGS) entry which is preliminary data.</text>
</comment>
<sequence>MKVERHPALLLLLLVGLFLLGLALRYGTLNRCEMMRQEVRLRFEGEVPESVRAAPGAPLVIGLVEKSGSKLLTFDLTPNQCAGKLVRLWFAEDEEVGSVLMDD</sequence>
<evidence type="ECO:0000313" key="2">
    <source>
        <dbReference type="Proteomes" id="UP001596456"/>
    </source>
</evidence>
<dbReference type="Proteomes" id="UP001596456">
    <property type="component" value="Unassembled WGS sequence"/>
</dbReference>
<name>A0ABW2KZL3_9PROT</name>
<organism evidence="1 2">
    <name type="scientific">Rhodocista pekingensis</name>
    <dbReference type="NCBI Taxonomy" id="201185"/>
    <lineage>
        <taxon>Bacteria</taxon>
        <taxon>Pseudomonadati</taxon>
        <taxon>Pseudomonadota</taxon>
        <taxon>Alphaproteobacteria</taxon>
        <taxon>Rhodospirillales</taxon>
        <taxon>Azospirillaceae</taxon>
        <taxon>Rhodocista</taxon>
    </lineage>
</organism>
<evidence type="ECO:0000313" key="1">
    <source>
        <dbReference type="EMBL" id="MFC7334823.1"/>
    </source>
</evidence>
<reference evidence="2" key="1">
    <citation type="journal article" date="2019" name="Int. J. Syst. Evol. Microbiol.">
        <title>The Global Catalogue of Microorganisms (GCM) 10K type strain sequencing project: providing services to taxonomists for standard genome sequencing and annotation.</title>
        <authorList>
            <consortium name="The Broad Institute Genomics Platform"/>
            <consortium name="The Broad Institute Genome Sequencing Center for Infectious Disease"/>
            <person name="Wu L."/>
            <person name="Ma J."/>
        </authorList>
    </citation>
    <scope>NUCLEOTIDE SEQUENCE [LARGE SCALE GENOMIC DNA]</scope>
    <source>
        <strain evidence="2">CGMCC 1.16275</strain>
    </source>
</reference>
<keyword evidence="2" id="KW-1185">Reference proteome</keyword>
<proteinExistence type="predicted"/>
<accession>A0ABW2KZL3</accession>
<protein>
    <submittedName>
        <fullName evidence="1">Uncharacterized protein</fullName>
    </submittedName>
</protein>
<gene>
    <name evidence="1" type="ORF">ACFQPS_16785</name>
</gene>
<dbReference type="RefSeq" id="WP_377360368.1">
    <property type="nucleotide sequence ID" value="NZ_JBHTCM010000020.1"/>
</dbReference>